<evidence type="ECO:0000313" key="1">
    <source>
        <dbReference type="EMBL" id="KAH8042546.1"/>
    </source>
</evidence>
<proteinExistence type="predicted"/>
<gene>
    <name evidence="1" type="ORF">HPB51_024477</name>
</gene>
<protein>
    <recommendedName>
        <fullName evidence="3">Tick transposon</fullName>
    </recommendedName>
</protein>
<evidence type="ECO:0000313" key="2">
    <source>
        <dbReference type="Proteomes" id="UP000821866"/>
    </source>
</evidence>
<evidence type="ECO:0008006" key="3">
    <source>
        <dbReference type="Google" id="ProtNLM"/>
    </source>
</evidence>
<sequence>MLDTEWRNQSRNSAPLLNVCTNLKHRLQRFKPLLKKVAESVGLRPLVIVCDFSTPYVSWGYVYETLLGPYLCMDATKPDLTLITVKASATDIGNSATKDTTRYLTFIKNVQKTTALKAGHDHYVLQTYIVVDRARLQEFAVVN</sequence>
<organism evidence="1 2">
    <name type="scientific">Rhipicephalus microplus</name>
    <name type="common">Cattle tick</name>
    <name type="synonym">Boophilus microplus</name>
    <dbReference type="NCBI Taxonomy" id="6941"/>
    <lineage>
        <taxon>Eukaryota</taxon>
        <taxon>Metazoa</taxon>
        <taxon>Ecdysozoa</taxon>
        <taxon>Arthropoda</taxon>
        <taxon>Chelicerata</taxon>
        <taxon>Arachnida</taxon>
        <taxon>Acari</taxon>
        <taxon>Parasitiformes</taxon>
        <taxon>Ixodida</taxon>
        <taxon>Ixodoidea</taxon>
        <taxon>Ixodidae</taxon>
        <taxon>Rhipicephalinae</taxon>
        <taxon>Rhipicephalus</taxon>
        <taxon>Boophilus</taxon>
    </lineage>
</organism>
<dbReference type="EMBL" id="JABSTU010000001">
    <property type="protein sequence ID" value="KAH8042546.1"/>
    <property type="molecule type" value="Genomic_DNA"/>
</dbReference>
<name>A0A9J6F6E8_RHIMP</name>
<accession>A0A9J6F6E8</accession>
<dbReference type="AlphaFoldDB" id="A0A9J6F6E8"/>
<reference evidence="1" key="2">
    <citation type="submission" date="2021-09" db="EMBL/GenBank/DDBJ databases">
        <authorList>
            <person name="Jia N."/>
            <person name="Wang J."/>
            <person name="Shi W."/>
            <person name="Du L."/>
            <person name="Sun Y."/>
            <person name="Zhan W."/>
            <person name="Jiang J."/>
            <person name="Wang Q."/>
            <person name="Zhang B."/>
            <person name="Ji P."/>
            <person name="Sakyi L.B."/>
            <person name="Cui X."/>
            <person name="Yuan T."/>
            <person name="Jiang B."/>
            <person name="Yang W."/>
            <person name="Lam T.T.-Y."/>
            <person name="Chang Q."/>
            <person name="Ding S."/>
            <person name="Wang X."/>
            <person name="Zhu J."/>
            <person name="Ruan X."/>
            <person name="Zhao L."/>
            <person name="Wei J."/>
            <person name="Que T."/>
            <person name="Du C."/>
            <person name="Cheng J."/>
            <person name="Dai P."/>
            <person name="Han X."/>
            <person name="Huang E."/>
            <person name="Gao Y."/>
            <person name="Liu J."/>
            <person name="Shao H."/>
            <person name="Ye R."/>
            <person name="Li L."/>
            <person name="Wei W."/>
            <person name="Wang X."/>
            <person name="Wang C."/>
            <person name="Huo Q."/>
            <person name="Li W."/>
            <person name="Guo W."/>
            <person name="Chen H."/>
            <person name="Chen S."/>
            <person name="Zhou L."/>
            <person name="Zhou L."/>
            <person name="Ni X."/>
            <person name="Tian J."/>
            <person name="Zhou Y."/>
            <person name="Sheng Y."/>
            <person name="Liu T."/>
            <person name="Pan Y."/>
            <person name="Xia L."/>
            <person name="Li J."/>
            <person name="Zhao F."/>
            <person name="Cao W."/>
        </authorList>
    </citation>
    <scope>NUCLEOTIDE SEQUENCE</scope>
    <source>
        <strain evidence="1">Rmic-2018</strain>
        <tissue evidence="1">Larvae</tissue>
    </source>
</reference>
<comment type="caution">
    <text evidence="1">The sequence shown here is derived from an EMBL/GenBank/DDBJ whole genome shotgun (WGS) entry which is preliminary data.</text>
</comment>
<dbReference type="VEuPathDB" id="VectorBase:LOC119162244"/>
<keyword evidence="2" id="KW-1185">Reference proteome</keyword>
<dbReference type="Proteomes" id="UP000821866">
    <property type="component" value="Chromosome 1"/>
</dbReference>
<reference evidence="1" key="1">
    <citation type="journal article" date="2020" name="Cell">
        <title>Large-Scale Comparative Analyses of Tick Genomes Elucidate Their Genetic Diversity and Vector Capacities.</title>
        <authorList>
            <consortium name="Tick Genome and Microbiome Consortium (TIGMIC)"/>
            <person name="Jia N."/>
            <person name="Wang J."/>
            <person name="Shi W."/>
            <person name="Du L."/>
            <person name="Sun Y."/>
            <person name="Zhan W."/>
            <person name="Jiang J.F."/>
            <person name="Wang Q."/>
            <person name="Zhang B."/>
            <person name="Ji P."/>
            <person name="Bell-Sakyi L."/>
            <person name="Cui X.M."/>
            <person name="Yuan T.T."/>
            <person name="Jiang B.G."/>
            <person name="Yang W.F."/>
            <person name="Lam T.T."/>
            <person name="Chang Q.C."/>
            <person name="Ding S.J."/>
            <person name="Wang X.J."/>
            <person name="Zhu J.G."/>
            <person name="Ruan X.D."/>
            <person name="Zhao L."/>
            <person name="Wei J.T."/>
            <person name="Ye R.Z."/>
            <person name="Que T.C."/>
            <person name="Du C.H."/>
            <person name="Zhou Y.H."/>
            <person name="Cheng J.X."/>
            <person name="Dai P.F."/>
            <person name="Guo W.B."/>
            <person name="Han X.H."/>
            <person name="Huang E.J."/>
            <person name="Li L.F."/>
            <person name="Wei W."/>
            <person name="Gao Y.C."/>
            <person name="Liu J.Z."/>
            <person name="Shao H.Z."/>
            <person name="Wang X."/>
            <person name="Wang C.C."/>
            <person name="Yang T.C."/>
            <person name="Huo Q.B."/>
            <person name="Li W."/>
            <person name="Chen H.Y."/>
            <person name="Chen S.E."/>
            <person name="Zhou L.G."/>
            <person name="Ni X.B."/>
            <person name="Tian J.H."/>
            <person name="Sheng Y."/>
            <person name="Liu T."/>
            <person name="Pan Y.S."/>
            <person name="Xia L.Y."/>
            <person name="Li J."/>
            <person name="Zhao F."/>
            <person name="Cao W.C."/>
        </authorList>
    </citation>
    <scope>NUCLEOTIDE SEQUENCE</scope>
    <source>
        <strain evidence="1">Rmic-2018</strain>
    </source>
</reference>